<accession>A0A9D1RT75</accession>
<evidence type="ECO:0000313" key="3">
    <source>
        <dbReference type="Proteomes" id="UP000824190"/>
    </source>
</evidence>
<organism evidence="2 3">
    <name type="scientific">Candidatus Corynebacterium avicola</name>
    <dbReference type="NCBI Taxonomy" id="2838527"/>
    <lineage>
        <taxon>Bacteria</taxon>
        <taxon>Bacillati</taxon>
        <taxon>Actinomycetota</taxon>
        <taxon>Actinomycetes</taxon>
        <taxon>Mycobacteriales</taxon>
        <taxon>Corynebacteriaceae</taxon>
        <taxon>Corynebacterium</taxon>
    </lineage>
</organism>
<name>A0A9D1RT75_9CORY</name>
<dbReference type="Proteomes" id="UP000824190">
    <property type="component" value="Unassembled WGS sequence"/>
</dbReference>
<protein>
    <recommendedName>
        <fullName evidence="4">DUF2567 domain-containing protein</fullName>
    </recommendedName>
</protein>
<reference evidence="2" key="2">
    <citation type="submission" date="2021-04" db="EMBL/GenBank/DDBJ databases">
        <authorList>
            <person name="Gilroy R."/>
        </authorList>
    </citation>
    <scope>NUCLEOTIDE SEQUENCE</scope>
    <source>
        <strain evidence="2">CHK32-1732</strain>
    </source>
</reference>
<dbReference type="EMBL" id="DXGC01000097">
    <property type="protein sequence ID" value="HIW92291.1"/>
    <property type="molecule type" value="Genomic_DNA"/>
</dbReference>
<feature type="transmembrane region" description="Helical" evidence="1">
    <location>
        <begin position="90"/>
        <end position="111"/>
    </location>
</feature>
<comment type="caution">
    <text evidence="2">The sequence shown here is derived from an EMBL/GenBank/DDBJ whole genome shotgun (WGS) entry which is preliminary data.</text>
</comment>
<dbReference type="AlphaFoldDB" id="A0A9D1RT75"/>
<evidence type="ECO:0008006" key="4">
    <source>
        <dbReference type="Google" id="ProtNLM"/>
    </source>
</evidence>
<proteinExistence type="predicted"/>
<feature type="transmembrane region" description="Helical" evidence="1">
    <location>
        <begin position="58"/>
        <end position="78"/>
    </location>
</feature>
<reference evidence="2" key="1">
    <citation type="journal article" date="2021" name="PeerJ">
        <title>Extensive microbial diversity within the chicken gut microbiome revealed by metagenomics and culture.</title>
        <authorList>
            <person name="Gilroy R."/>
            <person name="Ravi A."/>
            <person name="Getino M."/>
            <person name="Pursley I."/>
            <person name="Horton D.L."/>
            <person name="Alikhan N.F."/>
            <person name="Baker D."/>
            <person name="Gharbi K."/>
            <person name="Hall N."/>
            <person name="Watson M."/>
            <person name="Adriaenssens E.M."/>
            <person name="Foster-Nyarko E."/>
            <person name="Jarju S."/>
            <person name="Secka A."/>
            <person name="Antonio M."/>
            <person name="Oren A."/>
            <person name="Chaudhuri R.R."/>
            <person name="La Ragione R."/>
            <person name="Hildebrand F."/>
            <person name="Pallen M.J."/>
        </authorList>
    </citation>
    <scope>NUCLEOTIDE SEQUENCE</scope>
    <source>
        <strain evidence="2">CHK32-1732</strain>
    </source>
</reference>
<keyword evidence="1" id="KW-0472">Membrane</keyword>
<feature type="transmembrane region" description="Helical" evidence="1">
    <location>
        <begin position="12"/>
        <end position="30"/>
    </location>
</feature>
<evidence type="ECO:0000256" key="1">
    <source>
        <dbReference type="SAM" id="Phobius"/>
    </source>
</evidence>
<evidence type="ECO:0000313" key="2">
    <source>
        <dbReference type="EMBL" id="HIW92291.1"/>
    </source>
</evidence>
<keyword evidence="1" id="KW-0812">Transmembrane</keyword>
<sequence>MSSSVVSQSAKTVTVFLAVFAAAGALWGLWRPAVTAVVSDSDGVAVDPSTNGAPFQAFAVYAVATGLLGGLLGAWAFWRTPALRGPVSMLAVVVLAFVGSVVFLVFGNYIADAMTGEGLEGDVAPGDSLEIMTQISGAVGYLAAPAVAAITYWACALFSPDEAFSRQ</sequence>
<keyword evidence="1" id="KW-1133">Transmembrane helix</keyword>
<gene>
    <name evidence="2" type="ORF">H9870_11600</name>
</gene>
<feature type="transmembrane region" description="Helical" evidence="1">
    <location>
        <begin position="131"/>
        <end position="158"/>
    </location>
</feature>